<keyword evidence="7" id="KW-1015">Disulfide bond</keyword>
<evidence type="ECO:0000256" key="5">
    <source>
        <dbReference type="ARBA" id="ARBA00022690"/>
    </source>
</evidence>
<evidence type="ECO:0000256" key="9">
    <source>
        <dbReference type="SAM" id="SignalP"/>
    </source>
</evidence>
<protein>
    <submittedName>
        <fullName evidence="11">SSI family serine proteinase inhibitor</fullName>
    </submittedName>
</protein>
<keyword evidence="4" id="KW-0964">Secreted</keyword>
<name>A0ABT6S6U7_9ACTN</name>
<evidence type="ECO:0000256" key="8">
    <source>
        <dbReference type="RuleBase" id="RU003471"/>
    </source>
</evidence>
<feature type="domain" description="Subtilisin inhibitor" evidence="10">
    <location>
        <begin position="43"/>
        <end position="130"/>
    </location>
</feature>
<dbReference type="EMBL" id="JASCIQ010000006">
    <property type="protein sequence ID" value="MDI3403817.1"/>
    <property type="molecule type" value="Genomic_DNA"/>
</dbReference>
<sequence length="144" mass="15117">MTARISRTRAALAAALCAIALGAQPVAAAESESAPKPARPGAKLTLMKHDGTYSSTPSEASFALLTCNPPGGTHPSSQAACKSLRSSGGNIQKLAENPEAICNKLYRPVTVHAYGQWNGRHVNQWRTFSNSCEAEAATATVFTF</sequence>
<accession>A0ABT6S6U7</accession>
<reference evidence="11 12" key="1">
    <citation type="submission" date="2023-05" db="EMBL/GenBank/DDBJ databases">
        <title>Draft genome sequence of Streptomyces sp. B-S-A6 isolated from a cave soil in Thailand.</title>
        <authorList>
            <person name="Chamroensaksri N."/>
            <person name="Muangham S."/>
        </authorList>
    </citation>
    <scope>NUCLEOTIDE SEQUENCE [LARGE SCALE GENOMIC DNA]</scope>
    <source>
        <strain evidence="11 12">B-S-A6</strain>
    </source>
</reference>
<organism evidence="11 12">
    <name type="scientific">Streptomyces cavernicola</name>
    <dbReference type="NCBI Taxonomy" id="3043613"/>
    <lineage>
        <taxon>Bacteria</taxon>
        <taxon>Bacillati</taxon>
        <taxon>Actinomycetota</taxon>
        <taxon>Actinomycetes</taxon>
        <taxon>Kitasatosporales</taxon>
        <taxon>Streptomycetaceae</taxon>
        <taxon>Streptomyces</taxon>
    </lineage>
</organism>
<dbReference type="InterPro" id="IPR000691">
    <property type="entry name" value="Prot_inh_I16_SSI"/>
</dbReference>
<keyword evidence="6 8" id="KW-0722">Serine protease inhibitor</keyword>
<comment type="subcellular location">
    <subcellularLocation>
        <location evidence="1">Secreted</location>
    </subcellularLocation>
</comment>
<dbReference type="InterPro" id="IPR023549">
    <property type="entry name" value="Subtilisin_inhibitor"/>
</dbReference>
<evidence type="ECO:0000256" key="3">
    <source>
        <dbReference type="ARBA" id="ARBA00011738"/>
    </source>
</evidence>
<evidence type="ECO:0000256" key="1">
    <source>
        <dbReference type="ARBA" id="ARBA00004613"/>
    </source>
</evidence>
<evidence type="ECO:0000256" key="7">
    <source>
        <dbReference type="ARBA" id="ARBA00023157"/>
    </source>
</evidence>
<proteinExistence type="inferred from homology"/>
<dbReference type="Proteomes" id="UP001223978">
    <property type="component" value="Unassembled WGS sequence"/>
</dbReference>
<evidence type="ECO:0000256" key="6">
    <source>
        <dbReference type="ARBA" id="ARBA00022900"/>
    </source>
</evidence>
<keyword evidence="9" id="KW-0732">Signal</keyword>
<dbReference type="PRINTS" id="PR00294">
    <property type="entry name" value="SSBTLNINHBTR"/>
</dbReference>
<comment type="caution">
    <text evidence="11">The sequence shown here is derived from an EMBL/GenBank/DDBJ whole genome shotgun (WGS) entry which is preliminary data.</text>
</comment>
<evidence type="ECO:0000313" key="11">
    <source>
        <dbReference type="EMBL" id="MDI3403817.1"/>
    </source>
</evidence>
<keyword evidence="12" id="KW-1185">Reference proteome</keyword>
<dbReference type="Gene3D" id="3.30.350.10">
    <property type="entry name" value="Subtilisin inhibitor-like"/>
    <property type="match status" value="1"/>
</dbReference>
<feature type="signal peptide" evidence="9">
    <location>
        <begin position="1"/>
        <end position="28"/>
    </location>
</feature>
<comment type="subunit">
    <text evidence="3">Homodimer.</text>
</comment>
<dbReference type="RefSeq" id="WP_282541761.1">
    <property type="nucleotide sequence ID" value="NZ_JASCIQ010000006.1"/>
</dbReference>
<evidence type="ECO:0000256" key="4">
    <source>
        <dbReference type="ARBA" id="ARBA00022525"/>
    </source>
</evidence>
<evidence type="ECO:0000313" key="12">
    <source>
        <dbReference type="Proteomes" id="UP001223978"/>
    </source>
</evidence>
<dbReference type="InterPro" id="IPR036819">
    <property type="entry name" value="Subtilisin_inhibitor-like_sf"/>
</dbReference>
<feature type="chain" id="PRO_5047098884" evidence="9">
    <location>
        <begin position="29"/>
        <end position="144"/>
    </location>
</feature>
<gene>
    <name evidence="11" type="ORF">QIS96_08270</name>
</gene>
<dbReference type="SUPFAM" id="SSF55399">
    <property type="entry name" value="Subtilisin inhibitor"/>
    <property type="match status" value="1"/>
</dbReference>
<comment type="similarity">
    <text evidence="2 8">Belongs to the protease inhibitor I16 (SSI) family.</text>
</comment>
<evidence type="ECO:0000256" key="2">
    <source>
        <dbReference type="ARBA" id="ARBA00010472"/>
    </source>
</evidence>
<keyword evidence="5 8" id="KW-0646">Protease inhibitor</keyword>
<dbReference type="Pfam" id="PF00720">
    <property type="entry name" value="SSI"/>
    <property type="match status" value="1"/>
</dbReference>
<evidence type="ECO:0000259" key="10">
    <source>
        <dbReference type="Pfam" id="PF00720"/>
    </source>
</evidence>